<sequence>MVNYGIVGAGYFGADLARSMNKIEDAKVVAVFDPNHGEEVAQELGSDVCASLDELVAREDIDCVIVASPSYLHREPVVKAAQHGKHVFCEKPIALSYEDCKAMVDACKENNVIFMAGHIMNFFNGVHHAKELITQGKIGKVLYCHAARTGWEEQQPTVSW</sequence>
<dbReference type="EMBL" id="WNHS01000223">
    <property type="protein sequence ID" value="MTW25473.1"/>
    <property type="molecule type" value="Genomic_DNA"/>
</dbReference>
<dbReference type="Proteomes" id="UP000490982">
    <property type="component" value="Unassembled WGS sequence"/>
</dbReference>
<dbReference type="InterPro" id="IPR036291">
    <property type="entry name" value="NAD(P)-bd_dom_sf"/>
</dbReference>
<dbReference type="PANTHER" id="PTHR43377">
    <property type="entry name" value="BILIVERDIN REDUCTASE A"/>
    <property type="match status" value="1"/>
</dbReference>
<evidence type="ECO:0000259" key="1">
    <source>
        <dbReference type="Pfam" id="PF01408"/>
    </source>
</evidence>
<dbReference type="SUPFAM" id="SSF51735">
    <property type="entry name" value="NAD(P)-binding Rossmann-fold domains"/>
    <property type="match status" value="1"/>
</dbReference>
<dbReference type="RefSeq" id="WP_196301635.1">
    <property type="nucleotide sequence ID" value="NZ_WNHS01000223.1"/>
</dbReference>
<dbReference type="GO" id="GO:0000166">
    <property type="term" value="F:nucleotide binding"/>
    <property type="evidence" value="ECO:0007669"/>
    <property type="project" value="InterPro"/>
</dbReference>
<comment type="caution">
    <text evidence="2">The sequence shown here is derived from an EMBL/GenBank/DDBJ whole genome shotgun (WGS) entry which is preliminary data.</text>
</comment>
<dbReference type="Gene3D" id="3.40.50.720">
    <property type="entry name" value="NAD(P)-binding Rossmann-like Domain"/>
    <property type="match status" value="1"/>
</dbReference>
<feature type="non-terminal residue" evidence="2">
    <location>
        <position position="160"/>
    </location>
</feature>
<reference evidence="2 3" key="1">
    <citation type="submission" date="2019-11" db="EMBL/GenBank/DDBJ databases">
        <title>Growth characteristics of pneumococcus vary with the chemical composition of the capsule and with environmental conditions.</title>
        <authorList>
            <person name="Tothpal A."/>
            <person name="Desobry K."/>
            <person name="Joshi S."/>
            <person name="Wyllie A.L."/>
            <person name="Weinberger D.M."/>
        </authorList>
    </citation>
    <scope>NUCLEOTIDE SEQUENCE [LARGE SCALE GENOMIC DNA]</scope>
    <source>
        <strain evidence="3">pnumococcus23A</strain>
    </source>
</reference>
<evidence type="ECO:0000313" key="3">
    <source>
        <dbReference type="Proteomes" id="UP000490982"/>
    </source>
</evidence>
<dbReference type="PANTHER" id="PTHR43377:SF1">
    <property type="entry name" value="BILIVERDIN REDUCTASE A"/>
    <property type="match status" value="1"/>
</dbReference>
<dbReference type="Pfam" id="PF01408">
    <property type="entry name" value="GFO_IDH_MocA"/>
    <property type="match status" value="1"/>
</dbReference>
<dbReference type="InterPro" id="IPR000683">
    <property type="entry name" value="Gfo/Idh/MocA-like_OxRdtase_N"/>
</dbReference>
<dbReference type="Gene3D" id="3.30.360.10">
    <property type="entry name" value="Dihydrodipicolinate Reductase, domain 2"/>
    <property type="match status" value="1"/>
</dbReference>
<dbReference type="AlphaFoldDB" id="A0A6G2DVZ9"/>
<feature type="domain" description="Gfo/Idh/MocA-like oxidoreductase N-terminal" evidence="1">
    <location>
        <begin position="2"/>
        <end position="118"/>
    </location>
</feature>
<protein>
    <submittedName>
        <fullName evidence="2">Gfo/Idh/MocA family oxidoreductase</fullName>
    </submittedName>
</protein>
<gene>
    <name evidence="2" type="ORF">GM537_11780</name>
</gene>
<organism evidence="2 3">
    <name type="scientific">Streptococcus pneumoniae</name>
    <dbReference type="NCBI Taxonomy" id="1313"/>
    <lineage>
        <taxon>Bacteria</taxon>
        <taxon>Bacillati</taxon>
        <taxon>Bacillota</taxon>
        <taxon>Bacilli</taxon>
        <taxon>Lactobacillales</taxon>
        <taxon>Streptococcaceae</taxon>
        <taxon>Streptococcus</taxon>
    </lineage>
</organism>
<accession>A0A6G2DVZ9</accession>
<evidence type="ECO:0000313" key="2">
    <source>
        <dbReference type="EMBL" id="MTW25473.1"/>
    </source>
</evidence>
<dbReference type="InterPro" id="IPR051450">
    <property type="entry name" value="Gfo/Idh/MocA_Oxidoreductases"/>
</dbReference>
<name>A0A6G2DVZ9_STREE</name>
<proteinExistence type="predicted"/>